<evidence type="ECO:0000256" key="5">
    <source>
        <dbReference type="ARBA" id="ARBA00022679"/>
    </source>
</evidence>
<dbReference type="InterPro" id="IPR000253">
    <property type="entry name" value="FHA_dom"/>
</dbReference>
<feature type="domain" description="Protein kinase" evidence="14">
    <location>
        <begin position="221"/>
        <end position="460"/>
    </location>
</feature>
<dbReference type="InterPro" id="IPR008271">
    <property type="entry name" value="Ser/Thr_kinase_AS"/>
</dbReference>
<comment type="similarity">
    <text evidence="1">Belongs to the protein kinase superfamily. CAMK Ser/Thr protein kinase family. CHEK2 subfamily.</text>
</comment>
<keyword evidence="8 11" id="KW-0067">ATP-binding</keyword>
<evidence type="ECO:0000256" key="8">
    <source>
        <dbReference type="ARBA" id="ARBA00022840"/>
    </source>
</evidence>
<keyword evidence="16" id="KW-1185">Reference proteome</keyword>
<evidence type="ECO:0000259" key="13">
    <source>
        <dbReference type="PROSITE" id="PS50006"/>
    </source>
</evidence>
<dbReference type="SMART" id="SM00220">
    <property type="entry name" value="S_TKc"/>
    <property type="match status" value="1"/>
</dbReference>
<evidence type="ECO:0000256" key="12">
    <source>
        <dbReference type="SAM" id="MobiDB-lite"/>
    </source>
</evidence>
<feature type="domain" description="FHA" evidence="13">
    <location>
        <begin position="87"/>
        <end position="137"/>
    </location>
</feature>
<evidence type="ECO:0000256" key="10">
    <source>
        <dbReference type="ARBA" id="ARBA00048679"/>
    </source>
</evidence>
<feature type="compositionally biased region" description="Basic and acidic residues" evidence="12">
    <location>
        <begin position="509"/>
        <end position="525"/>
    </location>
</feature>
<dbReference type="STRING" id="708197.A0A166QF70"/>
<accession>A0A166QF70</accession>
<comment type="similarity">
    <text evidence="2">Belongs to the protein kinase superfamily. STE Ser/Thr protein kinase family. STE20 subfamily.</text>
</comment>
<dbReference type="CDD" id="cd14014">
    <property type="entry name" value="STKc_PknB_like"/>
    <property type="match status" value="1"/>
</dbReference>
<comment type="caution">
    <text evidence="15">The sequence shown here is derived from an EMBL/GenBank/DDBJ whole genome shotgun (WGS) entry which is preliminary data.</text>
</comment>
<organism evidence="15 16">
    <name type="scientific">Colletotrichum tofieldiae</name>
    <dbReference type="NCBI Taxonomy" id="708197"/>
    <lineage>
        <taxon>Eukaryota</taxon>
        <taxon>Fungi</taxon>
        <taxon>Dikarya</taxon>
        <taxon>Ascomycota</taxon>
        <taxon>Pezizomycotina</taxon>
        <taxon>Sordariomycetes</taxon>
        <taxon>Hypocreomycetidae</taxon>
        <taxon>Glomerellales</taxon>
        <taxon>Glomerellaceae</taxon>
        <taxon>Colletotrichum</taxon>
        <taxon>Colletotrichum spaethianum species complex</taxon>
    </lineage>
</organism>
<gene>
    <name evidence="15" type="ORF">CT0861_00865</name>
</gene>
<feature type="binding site" evidence="11">
    <location>
        <position position="251"/>
    </location>
    <ligand>
        <name>ATP</name>
        <dbReference type="ChEBI" id="CHEBI:30616"/>
    </ligand>
</feature>
<dbReference type="InterPro" id="IPR017441">
    <property type="entry name" value="Protein_kinase_ATP_BS"/>
</dbReference>
<evidence type="ECO:0000256" key="6">
    <source>
        <dbReference type="ARBA" id="ARBA00022741"/>
    </source>
</evidence>
<dbReference type="PROSITE" id="PS00107">
    <property type="entry name" value="PROTEIN_KINASE_ATP"/>
    <property type="match status" value="1"/>
</dbReference>
<evidence type="ECO:0000259" key="14">
    <source>
        <dbReference type="PROSITE" id="PS50011"/>
    </source>
</evidence>
<dbReference type="PANTHER" id="PTHR48012:SF10">
    <property type="entry name" value="FI20177P1"/>
    <property type="match status" value="1"/>
</dbReference>
<dbReference type="InterPro" id="IPR011009">
    <property type="entry name" value="Kinase-like_dom_sf"/>
</dbReference>
<name>A0A166QF70_9PEZI</name>
<feature type="compositionally biased region" description="Polar residues" evidence="12">
    <location>
        <begin position="543"/>
        <end position="554"/>
    </location>
</feature>
<dbReference type="InterPro" id="IPR000719">
    <property type="entry name" value="Prot_kinase_dom"/>
</dbReference>
<comment type="catalytic activity">
    <reaction evidence="9">
        <text>L-threonyl-[protein] + ATP = O-phospho-L-threonyl-[protein] + ADP + H(+)</text>
        <dbReference type="Rhea" id="RHEA:46608"/>
        <dbReference type="Rhea" id="RHEA-COMP:11060"/>
        <dbReference type="Rhea" id="RHEA-COMP:11605"/>
        <dbReference type="ChEBI" id="CHEBI:15378"/>
        <dbReference type="ChEBI" id="CHEBI:30013"/>
        <dbReference type="ChEBI" id="CHEBI:30616"/>
        <dbReference type="ChEBI" id="CHEBI:61977"/>
        <dbReference type="ChEBI" id="CHEBI:456216"/>
        <dbReference type="EC" id="2.7.11.1"/>
    </reaction>
</comment>
<dbReference type="PROSITE" id="PS50011">
    <property type="entry name" value="PROTEIN_KINASE_DOM"/>
    <property type="match status" value="1"/>
</dbReference>
<keyword evidence="4" id="KW-0723">Serine/threonine-protein kinase</keyword>
<dbReference type="GO" id="GO:0005524">
    <property type="term" value="F:ATP binding"/>
    <property type="evidence" value="ECO:0007669"/>
    <property type="project" value="UniProtKB-UniRule"/>
</dbReference>
<dbReference type="InterPro" id="IPR050629">
    <property type="entry name" value="STE20/SPS1-PAK"/>
</dbReference>
<reference evidence="15 16" key="1">
    <citation type="submission" date="2015-06" db="EMBL/GenBank/DDBJ databases">
        <title>Survival trade-offs in plant roots during colonization by closely related pathogenic and mutualistic fungi.</title>
        <authorList>
            <person name="Hacquard S."/>
            <person name="Kracher B."/>
            <person name="Hiruma K."/>
            <person name="Weinman A."/>
            <person name="Muench P."/>
            <person name="Garrido Oter R."/>
            <person name="Ver Loren van Themaat E."/>
            <person name="Dallerey J.-F."/>
            <person name="Damm U."/>
            <person name="Henrissat B."/>
            <person name="Lespinet O."/>
            <person name="Thon M."/>
            <person name="Kemen E."/>
            <person name="McHardy A.C."/>
            <person name="Schulze-Lefert P."/>
            <person name="O'Connell R.J."/>
        </authorList>
    </citation>
    <scope>NUCLEOTIDE SEQUENCE [LARGE SCALE GENOMIC DNA]</scope>
    <source>
        <strain evidence="15 16">0861</strain>
    </source>
</reference>
<dbReference type="GO" id="GO:0004674">
    <property type="term" value="F:protein serine/threonine kinase activity"/>
    <property type="evidence" value="ECO:0007669"/>
    <property type="project" value="UniProtKB-KW"/>
</dbReference>
<feature type="non-terminal residue" evidence="15">
    <location>
        <position position="1"/>
    </location>
</feature>
<keyword evidence="7 15" id="KW-0418">Kinase</keyword>
<evidence type="ECO:0000256" key="2">
    <source>
        <dbReference type="ARBA" id="ARBA00008874"/>
    </source>
</evidence>
<dbReference type="PROSITE" id="PS50006">
    <property type="entry name" value="FHA_DOMAIN"/>
    <property type="match status" value="1"/>
</dbReference>
<feature type="region of interest" description="Disordered" evidence="12">
    <location>
        <begin position="506"/>
        <end position="562"/>
    </location>
</feature>
<dbReference type="SUPFAM" id="SSF56112">
    <property type="entry name" value="Protein kinase-like (PK-like)"/>
    <property type="match status" value="1"/>
</dbReference>
<evidence type="ECO:0000313" key="15">
    <source>
        <dbReference type="EMBL" id="KZL67858.1"/>
    </source>
</evidence>
<proteinExistence type="inferred from homology"/>
<dbReference type="GO" id="GO:0005737">
    <property type="term" value="C:cytoplasm"/>
    <property type="evidence" value="ECO:0007669"/>
    <property type="project" value="TreeGrafter"/>
</dbReference>
<evidence type="ECO:0000256" key="7">
    <source>
        <dbReference type="ARBA" id="ARBA00022777"/>
    </source>
</evidence>
<dbReference type="EC" id="2.7.11.1" evidence="3"/>
<comment type="catalytic activity">
    <reaction evidence="10">
        <text>L-seryl-[protein] + ATP = O-phospho-L-seryl-[protein] + ADP + H(+)</text>
        <dbReference type="Rhea" id="RHEA:17989"/>
        <dbReference type="Rhea" id="RHEA-COMP:9863"/>
        <dbReference type="Rhea" id="RHEA-COMP:11604"/>
        <dbReference type="ChEBI" id="CHEBI:15378"/>
        <dbReference type="ChEBI" id="CHEBI:29999"/>
        <dbReference type="ChEBI" id="CHEBI:30616"/>
        <dbReference type="ChEBI" id="CHEBI:83421"/>
        <dbReference type="ChEBI" id="CHEBI:456216"/>
        <dbReference type="EC" id="2.7.11.1"/>
    </reaction>
</comment>
<sequence length="631" mass="70657">LGSSNYATMEAKSLFTIHSQDTFLRDPHNSPYIIDKEDMVYATDPWATSHDGSASITRDGTPAPNFKPPAFLRIHTEDWPRDAHLGFTFGSDAKECDVLLDKNNDNGISGIQFSFRFNPADPGTFLFRNRSKHGTRVVLHDKAEVVKSMRSVPAGTELRIFLGQEMEIHIRVPSHATHWDTFRNNWQKMVTRYAELPPDIQHLGLGSLLRTSRASSTTSRYHRGGMVGNGGSGIVSRGMHQCNGKVYAIKKYDCGSEGEHEANILQRLSHEYIVEFVEFLPNEPALITEFVGPNLESVVIEHPLRPIELRKVLGQLLEALDHIHSQGIIHRDVKPANVLLKQRKPIHVRLCDFGIATTAETHGLHRQFTPTYAAPEVLAQQVVKITNGVDLWSLGIMALEFSHGLPPCQDKMSSAWLLALNKHLNNCPTTYLVKVIRKWLKEKPNSRPTAWFCLRRVAYFTLSLELLFDGGVEVNVPEEELQVSDSDDSVPDTASFEWPTSTCVMTHTQSEEHSDPEGGKEKKTDPYNFSQSRSRHQPEEGPNVNTLFPSSTARRPSGYGLSPSRSLTAIKLEEGSFFDMQQVPQHAASSARLRPCDARCSESCANHGKHKRRNIGEPSRRSKRIAGQPPA</sequence>
<keyword evidence="6 11" id="KW-0547">Nucleotide-binding</keyword>
<evidence type="ECO:0000256" key="9">
    <source>
        <dbReference type="ARBA" id="ARBA00047899"/>
    </source>
</evidence>
<feature type="region of interest" description="Disordered" evidence="12">
    <location>
        <begin position="586"/>
        <end position="631"/>
    </location>
</feature>
<evidence type="ECO:0000256" key="1">
    <source>
        <dbReference type="ARBA" id="ARBA00005575"/>
    </source>
</evidence>
<evidence type="ECO:0000256" key="4">
    <source>
        <dbReference type="ARBA" id="ARBA00022527"/>
    </source>
</evidence>
<dbReference type="EMBL" id="LFIV01000137">
    <property type="protein sequence ID" value="KZL67858.1"/>
    <property type="molecule type" value="Genomic_DNA"/>
</dbReference>
<evidence type="ECO:0000256" key="3">
    <source>
        <dbReference type="ARBA" id="ARBA00012513"/>
    </source>
</evidence>
<protein>
    <recommendedName>
        <fullName evidence="3">non-specific serine/threonine protein kinase</fullName>
        <ecNumber evidence="3">2.7.11.1</ecNumber>
    </recommendedName>
</protein>
<keyword evidence="5" id="KW-0808">Transferase</keyword>
<dbReference type="Proteomes" id="UP000076552">
    <property type="component" value="Unassembled WGS sequence"/>
</dbReference>
<evidence type="ECO:0000256" key="11">
    <source>
        <dbReference type="PROSITE-ProRule" id="PRU10141"/>
    </source>
</evidence>
<dbReference type="Gene3D" id="1.10.510.10">
    <property type="entry name" value="Transferase(Phosphotransferase) domain 1"/>
    <property type="match status" value="1"/>
</dbReference>
<dbReference type="AlphaFoldDB" id="A0A166QF70"/>
<dbReference type="PROSITE" id="PS00108">
    <property type="entry name" value="PROTEIN_KINASE_ST"/>
    <property type="match status" value="1"/>
</dbReference>
<evidence type="ECO:0000313" key="16">
    <source>
        <dbReference type="Proteomes" id="UP000076552"/>
    </source>
</evidence>
<dbReference type="Pfam" id="PF00069">
    <property type="entry name" value="Pkinase"/>
    <property type="match status" value="1"/>
</dbReference>
<dbReference type="PANTHER" id="PTHR48012">
    <property type="entry name" value="STERILE20-LIKE KINASE, ISOFORM B-RELATED"/>
    <property type="match status" value="1"/>
</dbReference>